<feature type="domain" description="Acyl-CoA dehydrogenase/oxidase N-terminal" evidence="9">
    <location>
        <begin position="27"/>
        <end position="140"/>
    </location>
</feature>
<dbReference type="Pfam" id="PF02770">
    <property type="entry name" value="Acyl-CoA_dh_M"/>
    <property type="match status" value="1"/>
</dbReference>
<dbReference type="InterPro" id="IPR046373">
    <property type="entry name" value="Acyl-CoA_Oxase/DH_mid-dom_sf"/>
</dbReference>
<evidence type="ECO:0000259" key="10">
    <source>
        <dbReference type="Pfam" id="PF21263"/>
    </source>
</evidence>
<dbReference type="Pfam" id="PF21263">
    <property type="entry name" value="Acyl-CoA-dh_C"/>
    <property type="match status" value="1"/>
</dbReference>
<proteinExistence type="inferred from homology"/>
<dbReference type="Gene3D" id="1.10.540.10">
    <property type="entry name" value="Acyl-CoA dehydrogenase/oxidase, N-terminal domain"/>
    <property type="match status" value="1"/>
</dbReference>
<dbReference type="SUPFAM" id="SSF56645">
    <property type="entry name" value="Acyl-CoA dehydrogenase NM domain-like"/>
    <property type="match status" value="1"/>
</dbReference>
<dbReference type="KEGG" id="fse:DI487_00255"/>
<dbReference type="AlphaFoldDB" id="A0A2U8QQW3"/>
<dbReference type="InterPro" id="IPR013786">
    <property type="entry name" value="AcylCoA_DH/ox_N"/>
</dbReference>
<dbReference type="Pfam" id="PF00441">
    <property type="entry name" value="Acyl-CoA_dh_1"/>
    <property type="match status" value="1"/>
</dbReference>
<protein>
    <submittedName>
        <fullName evidence="11">Acyl-CoA dehydrogenase</fullName>
    </submittedName>
</protein>
<dbReference type="GO" id="GO:0050660">
    <property type="term" value="F:flavin adenine dinucleotide binding"/>
    <property type="evidence" value="ECO:0007669"/>
    <property type="project" value="InterPro"/>
</dbReference>
<evidence type="ECO:0000313" key="12">
    <source>
        <dbReference type="Proteomes" id="UP000245429"/>
    </source>
</evidence>
<dbReference type="Gene3D" id="1.20.140.10">
    <property type="entry name" value="Butyryl-CoA Dehydrogenase, subunit A, domain 3"/>
    <property type="match status" value="2"/>
</dbReference>
<feature type="domain" description="Acyl-CoA dehydrogenase-like C-terminal" evidence="10">
    <location>
        <begin position="464"/>
        <end position="567"/>
    </location>
</feature>
<evidence type="ECO:0000259" key="9">
    <source>
        <dbReference type="Pfam" id="PF02771"/>
    </source>
</evidence>
<keyword evidence="4 6" id="KW-0274">FAD</keyword>
<dbReference type="InterPro" id="IPR006089">
    <property type="entry name" value="Acyl-CoA_DH_CS"/>
</dbReference>
<dbReference type="InterPro" id="IPR009075">
    <property type="entry name" value="AcylCo_DH/oxidase_C"/>
</dbReference>
<feature type="domain" description="Acyl-CoA dehydrogenase/oxidase C-terminal" evidence="7">
    <location>
        <begin position="251"/>
        <end position="413"/>
    </location>
</feature>
<dbReference type="FunFam" id="2.40.110.10:FF:000006">
    <property type="entry name" value="very long-chain specific acyl-CoA dehydrogenase, mitochondrial"/>
    <property type="match status" value="1"/>
</dbReference>
<dbReference type="InterPro" id="IPR006091">
    <property type="entry name" value="Acyl-CoA_Oxase/DH_mid-dom"/>
</dbReference>
<evidence type="ECO:0000259" key="7">
    <source>
        <dbReference type="Pfam" id="PF00441"/>
    </source>
</evidence>
<evidence type="ECO:0000256" key="1">
    <source>
        <dbReference type="ARBA" id="ARBA00001974"/>
    </source>
</evidence>
<evidence type="ECO:0000313" key="11">
    <source>
        <dbReference type="EMBL" id="AWM12462.1"/>
    </source>
</evidence>
<evidence type="ECO:0000259" key="8">
    <source>
        <dbReference type="Pfam" id="PF02770"/>
    </source>
</evidence>
<reference evidence="11 12" key="1">
    <citation type="submission" date="2018-05" db="EMBL/GenBank/DDBJ databases">
        <title>Flavobacterium sp. MEBiC07310.</title>
        <authorList>
            <person name="Baek K."/>
        </authorList>
    </citation>
    <scope>NUCLEOTIDE SEQUENCE [LARGE SCALE GENOMIC DNA]</scope>
    <source>
        <strain evidence="11 12">MEBiC07310</strain>
    </source>
</reference>
<dbReference type="RefSeq" id="WP_109567871.1">
    <property type="nucleotide sequence ID" value="NZ_CP029463.1"/>
</dbReference>
<dbReference type="Gene3D" id="2.40.110.10">
    <property type="entry name" value="Butyryl-CoA Dehydrogenase, subunit A, domain 2"/>
    <property type="match status" value="1"/>
</dbReference>
<evidence type="ECO:0000256" key="2">
    <source>
        <dbReference type="ARBA" id="ARBA00009347"/>
    </source>
</evidence>
<dbReference type="PANTHER" id="PTHR43884:SF12">
    <property type="entry name" value="ISOVALERYL-COA DEHYDROGENASE, MITOCHONDRIAL-RELATED"/>
    <property type="match status" value="1"/>
</dbReference>
<dbReference type="Pfam" id="PF02771">
    <property type="entry name" value="Acyl-CoA_dh_N"/>
    <property type="match status" value="1"/>
</dbReference>
<name>A0A2U8QQW3_9FLAO</name>
<organism evidence="11 12">
    <name type="scientific">Flavobacterium sediminis</name>
    <dbReference type="NCBI Taxonomy" id="2201181"/>
    <lineage>
        <taxon>Bacteria</taxon>
        <taxon>Pseudomonadati</taxon>
        <taxon>Bacteroidota</taxon>
        <taxon>Flavobacteriia</taxon>
        <taxon>Flavobacteriales</taxon>
        <taxon>Flavobacteriaceae</taxon>
        <taxon>Flavobacterium</taxon>
    </lineage>
</organism>
<keyword evidence="3 6" id="KW-0285">Flavoprotein</keyword>
<dbReference type="PANTHER" id="PTHR43884">
    <property type="entry name" value="ACYL-COA DEHYDROGENASE"/>
    <property type="match status" value="1"/>
</dbReference>
<keyword evidence="12" id="KW-1185">Reference proteome</keyword>
<dbReference type="EMBL" id="CP029463">
    <property type="protein sequence ID" value="AWM12462.1"/>
    <property type="molecule type" value="Genomic_DNA"/>
</dbReference>
<dbReference type="SUPFAM" id="SSF47203">
    <property type="entry name" value="Acyl-CoA dehydrogenase C-terminal domain-like"/>
    <property type="match status" value="1"/>
</dbReference>
<dbReference type="FunFam" id="1.10.540.10:FF:000001">
    <property type="entry name" value="Very long-chain-specific acyl-CoA dehydrogenase, mitochondrial"/>
    <property type="match status" value="1"/>
</dbReference>
<dbReference type="OrthoDB" id="9802867at2"/>
<dbReference type="GO" id="GO:0003995">
    <property type="term" value="F:acyl-CoA dehydrogenase activity"/>
    <property type="evidence" value="ECO:0007669"/>
    <property type="project" value="InterPro"/>
</dbReference>
<keyword evidence="5 6" id="KW-0560">Oxidoreductase</keyword>
<evidence type="ECO:0000256" key="4">
    <source>
        <dbReference type="ARBA" id="ARBA00022827"/>
    </source>
</evidence>
<dbReference type="PROSITE" id="PS00072">
    <property type="entry name" value="ACYL_COA_DH_1"/>
    <property type="match status" value="1"/>
</dbReference>
<accession>A0A2U8QQW3</accession>
<dbReference type="Proteomes" id="UP000245429">
    <property type="component" value="Chromosome"/>
</dbReference>
<dbReference type="InterPro" id="IPR049426">
    <property type="entry name" value="Acyl-CoA-dh-like_C"/>
</dbReference>
<dbReference type="InterPro" id="IPR037069">
    <property type="entry name" value="AcylCoA_DH/ox_N_sf"/>
</dbReference>
<gene>
    <name evidence="11" type="ORF">DI487_00255</name>
</gene>
<evidence type="ECO:0000256" key="5">
    <source>
        <dbReference type="ARBA" id="ARBA00023002"/>
    </source>
</evidence>
<sequence>MADILRGGQFLVKETKCDAIFTPEDFSEEQIMMRDSVKEFVDKELWANKERFEKKDYAFTEECMRKAGELGFLSVAVPEAYGGMGMGFVNTVLVCDYISGATGSFSTAFGAHTGIGTMPITLYGTEEQKQKYVPKLASGEWFGAYCLTEPGAGSDANSGKTKAVLSEDGTHYKITGGKMWISNAGFCNLFIVFARIEDDKNITGFIVENDPSNGISLGDEEHKLGIRSSSTRQVFFNETKVPVENMLAGRGEGFKIAMNALNVGRIKLGAACLDAQRRNITESVKYANERIQFKTPISSFGAIQAKLAEMATSAYAGESATYRAAADIQKRIEIRQEEGNTHQEAELKGVEEFAIECSILKVAVSEDIQNCSDEGIQIFGGMGFSEDTPMESAWRDARIARIYEGTNEINRMLSVGMLIKKAMKGHVDLLGPAMAVAEELMGIPSFDTPDYTELFAEEKEMIAKLKKSFLMVAGAAVQKFGQELDKHQQLLMAAADMLIEIYMAESTILRTEKLVKKVGEEKAQEQIAMAQLYLYNAVDIITKRGKEGIVSFAEGDEQRMMLMGLRRFTKYVNMPNVVALRDKIAAKLISENQYCY</sequence>
<comment type="cofactor">
    <cofactor evidence="1 6">
        <name>FAD</name>
        <dbReference type="ChEBI" id="CHEBI:57692"/>
    </cofactor>
</comment>
<evidence type="ECO:0000256" key="3">
    <source>
        <dbReference type="ARBA" id="ARBA00022630"/>
    </source>
</evidence>
<dbReference type="InterPro" id="IPR036250">
    <property type="entry name" value="AcylCo_DH-like_C"/>
</dbReference>
<feature type="domain" description="Acyl-CoA oxidase/dehydrogenase middle" evidence="8">
    <location>
        <begin position="144"/>
        <end position="238"/>
    </location>
</feature>
<evidence type="ECO:0000256" key="6">
    <source>
        <dbReference type="RuleBase" id="RU362125"/>
    </source>
</evidence>
<dbReference type="InterPro" id="IPR009100">
    <property type="entry name" value="AcylCoA_DH/oxidase_NM_dom_sf"/>
</dbReference>
<comment type="similarity">
    <text evidence="2 6">Belongs to the acyl-CoA dehydrogenase family.</text>
</comment>